<evidence type="ECO:0000313" key="8">
    <source>
        <dbReference type="Proteomes" id="UP000811899"/>
    </source>
</evidence>
<dbReference type="InterPro" id="IPR035919">
    <property type="entry name" value="EAL_sf"/>
</dbReference>
<dbReference type="InterPro" id="IPR052155">
    <property type="entry name" value="Biofilm_reg_signaling"/>
</dbReference>
<dbReference type="CDD" id="cd01948">
    <property type="entry name" value="EAL"/>
    <property type="match status" value="1"/>
</dbReference>
<dbReference type="PROSITE" id="PS50113">
    <property type="entry name" value="PAC"/>
    <property type="match status" value="1"/>
</dbReference>
<dbReference type="InterPro" id="IPR001610">
    <property type="entry name" value="PAC"/>
</dbReference>
<dbReference type="Pfam" id="PF00990">
    <property type="entry name" value="GGDEF"/>
    <property type="match status" value="1"/>
</dbReference>
<dbReference type="PANTHER" id="PTHR44757">
    <property type="entry name" value="DIGUANYLATE CYCLASE DGCP"/>
    <property type="match status" value="1"/>
</dbReference>
<evidence type="ECO:0000259" key="2">
    <source>
        <dbReference type="PROSITE" id="PS50110"/>
    </source>
</evidence>
<evidence type="ECO:0000259" key="5">
    <source>
        <dbReference type="PROSITE" id="PS50883"/>
    </source>
</evidence>
<dbReference type="SUPFAM" id="SSF52172">
    <property type="entry name" value="CheY-like"/>
    <property type="match status" value="1"/>
</dbReference>
<keyword evidence="8" id="KW-1185">Reference proteome</keyword>
<dbReference type="SMART" id="SM00267">
    <property type="entry name" value="GGDEF"/>
    <property type="match status" value="1"/>
</dbReference>
<dbReference type="SUPFAM" id="SSF55785">
    <property type="entry name" value="PYP-like sensor domain (PAS domain)"/>
    <property type="match status" value="1"/>
</dbReference>
<dbReference type="PROSITE" id="PS50883">
    <property type="entry name" value="EAL"/>
    <property type="match status" value="1"/>
</dbReference>
<dbReference type="SMART" id="SM00448">
    <property type="entry name" value="REC"/>
    <property type="match status" value="1"/>
</dbReference>
<dbReference type="EMBL" id="JAHCVJ010000003">
    <property type="protein sequence ID" value="MBT0664605.1"/>
    <property type="molecule type" value="Genomic_DNA"/>
</dbReference>
<dbReference type="InterPro" id="IPR001789">
    <property type="entry name" value="Sig_transdc_resp-reg_receiver"/>
</dbReference>
<dbReference type="InterPro" id="IPR000160">
    <property type="entry name" value="GGDEF_dom"/>
</dbReference>
<dbReference type="RefSeq" id="WP_214171363.1">
    <property type="nucleotide sequence ID" value="NZ_JAHCVJ010000003.1"/>
</dbReference>
<dbReference type="Proteomes" id="UP000811899">
    <property type="component" value="Unassembled WGS sequence"/>
</dbReference>
<dbReference type="Gene3D" id="1.20.5.390">
    <property type="entry name" value="L1 transposable element, trimerization domain"/>
    <property type="match status" value="1"/>
</dbReference>
<sequence length="711" mass="80069">MSGKPLRLLTIDDEASIRNSIAVYFEDCGFLIDEAADGVQGLDVIRQQRPDIVVTDLRMPRMGGHEFIEALRMIDDNLPVVVVSGTGIIGDAIEALRLGAWDYITKPIQDLAELELIVGRCLERARLISENREYHENLEQLVAQRSAEIRKLFKAVEQSANAVIITDTNGTIEYVNPKFTETTGYAMDEVVGQKPSILKSGVQPETFYKELWRIIKEGKEWRGELCNKRKNGELFWEMCSIAPIRDEKGIITDYVAIKEDVTERKRYEDQLAYQANYDLLTGLPNRYYLQGYLEAHLSRLNFESLYATLMMLDIDNMKFINDTFGHAFGDLLLREIAARLKKLYGEGSFVARFVGNQFVIIPEVASVADNMRQQAEILRKAMNEVYLVKGTEVLATASVGVVSYPEDGESVENLLKNAEVAMYEAKKQGKNTVAFYTSELNIQVENRLSMETRLHKALSRGEFSLHYQPQISLNTGSIIGMEALLRWKTGSDGFVSPAQFIPVLEETGLILEVGEWVLHEACNQSVAWEKNGLKDLRVSVNISALQFMRSDLDVTVQHVLQQSGLDPRKLCLELTESMIMIDSSRTMEKLESLTSLGITLSLDDFGTGYSSLEYLGRLPIHELKIDQSFVRRMSNTKNDAAVVNTIIAMGHGLGMDLVAEGVESKEQLDYLYEKQCGIIQGFLFSKPLPATDFAVFCSEWGPENVLLMMKQ</sequence>
<evidence type="ECO:0000259" key="6">
    <source>
        <dbReference type="PROSITE" id="PS50887"/>
    </source>
</evidence>
<comment type="caution">
    <text evidence="7">The sequence shown here is derived from an EMBL/GenBank/DDBJ whole genome shotgun (WGS) entry which is preliminary data.</text>
</comment>
<feature type="modified residue" description="4-aspartylphosphate" evidence="1">
    <location>
        <position position="56"/>
    </location>
</feature>
<feature type="domain" description="PAS" evidence="3">
    <location>
        <begin position="148"/>
        <end position="205"/>
    </location>
</feature>
<dbReference type="NCBIfam" id="TIGR00229">
    <property type="entry name" value="sensory_box"/>
    <property type="match status" value="1"/>
</dbReference>
<dbReference type="PROSITE" id="PS50112">
    <property type="entry name" value="PAS"/>
    <property type="match status" value="1"/>
</dbReference>
<proteinExistence type="predicted"/>
<name>A0AAW4L469_9BACT</name>
<evidence type="ECO:0000259" key="4">
    <source>
        <dbReference type="PROSITE" id="PS50113"/>
    </source>
</evidence>
<dbReference type="SMART" id="SM00091">
    <property type="entry name" value="PAS"/>
    <property type="match status" value="1"/>
</dbReference>
<evidence type="ECO:0000313" key="7">
    <source>
        <dbReference type="EMBL" id="MBT0664605.1"/>
    </source>
</evidence>
<keyword evidence="1" id="KW-0597">Phosphoprotein</keyword>
<feature type="domain" description="EAL" evidence="5">
    <location>
        <begin position="447"/>
        <end position="701"/>
    </location>
</feature>
<dbReference type="InterPro" id="IPR011006">
    <property type="entry name" value="CheY-like_superfamily"/>
</dbReference>
<dbReference type="InterPro" id="IPR001633">
    <property type="entry name" value="EAL_dom"/>
</dbReference>
<dbReference type="InterPro" id="IPR035965">
    <property type="entry name" value="PAS-like_dom_sf"/>
</dbReference>
<dbReference type="Pfam" id="PF00072">
    <property type="entry name" value="Response_reg"/>
    <property type="match status" value="1"/>
</dbReference>
<evidence type="ECO:0000256" key="1">
    <source>
        <dbReference type="PROSITE-ProRule" id="PRU00169"/>
    </source>
</evidence>
<dbReference type="PANTHER" id="PTHR44757:SF2">
    <property type="entry name" value="BIOFILM ARCHITECTURE MAINTENANCE PROTEIN MBAA"/>
    <property type="match status" value="1"/>
</dbReference>
<dbReference type="Gene3D" id="3.20.20.450">
    <property type="entry name" value="EAL domain"/>
    <property type="match status" value="1"/>
</dbReference>
<dbReference type="Gene3D" id="3.30.450.20">
    <property type="entry name" value="PAS domain"/>
    <property type="match status" value="1"/>
</dbReference>
<dbReference type="InterPro" id="IPR043128">
    <property type="entry name" value="Rev_trsase/Diguanyl_cyclase"/>
</dbReference>
<dbReference type="SMART" id="SM00052">
    <property type="entry name" value="EAL"/>
    <property type="match status" value="1"/>
</dbReference>
<dbReference type="AlphaFoldDB" id="A0AAW4L469"/>
<feature type="domain" description="PAC" evidence="4">
    <location>
        <begin position="219"/>
        <end position="273"/>
    </location>
</feature>
<dbReference type="InterPro" id="IPR000014">
    <property type="entry name" value="PAS"/>
</dbReference>
<dbReference type="CDD" id="cd00130">
    <property type="entry name" value="PAS"/>
    <property type="match status" value="1"/>
</dbReference>
<dbReference type="InterPro" id="IPR029787">
    <property type="entry name" value="Nucleotide_cyclase"/>
</dbReference>
<protein>
    <submittedName>
        <fullName evidence="7">EAL domain-containing protein</fullName>
    </submittedName>
</protein>
<dbReference type="GO" id="GO:0000160">
    <property type="term" value="P:phosphorelay signal transduction system"/>
    <property type="evidence" value="ECO:0007669"/>
    <property type="project" value="InterPro"/>
</dbReference>
<dbReference type="CDD" id="cd01949">
    <property type="entry name" value="GGDEF"/>
    <property type="match status" value="1"/>
</dbReference>
<dbReference type="NCBIfam" id="TIGR00254">
    <property type="entry name" value="GGDEF"/>
    <property type="match status" value="1"/>
</dbReference>
<feature type="domain" description="Response regulatory" evidence="2">
    <location>
        <begin position="7"/>
        <end position="121"/>
    </location>
</feature>
<dbReference type="FunFam" id="3.20.20.450:FF:000001">
    <property type="entry name" value="Cyclic di-GMP phosphodiesterase yahA"/>
    <property type="match status" value="1"/>
</dbReference>
<dbReference type="InterPro" id="IPR000700">
    <property type="entry name" value="PAS-assoc_C"/>
</dbReference>
<dbReference type="SUPFAM" id="SSF141868">
    <property type="entry name" value="EAL domain-like"/>
    <property type="match status" value="1"/>
</dbReference>
<gene>
    <name evidence="7" type="ORF">KI809_09870</name>
</gene>
<evidence type="ECO:0000259" key="3">
    <source>
        <dbReference type="PROSITE" id="PS50112"/>
    </source>
</evidence>
<reference evidence="7 8" key="1">
    <citation type="submission" date="2021-05" db="EMBL/GenBank/DDBJ databases">
        <title>The draft genome of Geobacter pelophilus DSM 12255.</title>
        <authorList>
            <person name="Xu Z."/>
            <person name="Masuda Y."/>
            <person name="Itoh H."/>
            <person name="Senoo K."/>
        </authorList>
    </citation>
    <scope>NUCLEOTIDE SEQUENCE [LARGE SCALE GENOMIC DNA]</scope>
    <source>
        <strain evidence="7 8">DSM 12255</strain>
    </source>
</reference>
<dbReference type="Gene3D" id="3.30.70.270">
    <property type="match status" value="1"/>
</dbReference>
<dbReference type="SUPFAM" id="SSF55073">
    <property type="entry name" value="Nucleotide cyclase"/>
    <property type="match status" value="1"/>
</dbReference>
<accession>A0AAW4L469</accession>
<dbReference type="Pfam" id="PF00563">
    <property type="entry name" value="EAL"/>
    <property type="match status" value="1"/>
</dbReference>
<dbReference type="Pfam" id="PF13426">
    <property type="entry name" value="PAS_9"/>
    <property type="match status" value="1"/>
</dbReference>
<dbReference type="Gene3D" id="3.40.50.2300">
    <property type="match status" value="1"/>
</dbReference>
<feature type="domain" description="GGDEF" evidence="6">
    <location>
        <begin position="305"/>
        <end position="438"/>
    </location>
</feature>
<organism evidence="7 8">
    <name type="scientific">Geoanaerobacter pelophilus</name>
    <dbReference type="NCBI Taxonomy" id="60036"/>
    <lineage>
        <taxon>Bacteria</taxon>
        <taxon>Pseudomonadati</taxon>
        <taxon>Thermodesulfobacteriota</taxon>
        <taxon>Desulfuromonadia</taxon>
        <taxon>Geobacterales</taxon>
        <taxon>Geobacteraceae</taxon>
        <taxon>Geoanaerobacter</taxon>
    </lineage>
</organism>
<dbReference type="PROSITE" id="PS50110">
    <property type="entry name" value="RESPONSE_REGULATORY"/>
    <property type="match status" value="1"/>
</dbReference>
<dbReference type="SMART" id="SM00086">
    <property type="entry name" value="PAC"/>
    <property type="match status" value="1"/>
</dbReference>
<dbReference type="PROSITE" id="PS50887">
    <property type="entry name" value="GGDEF"/>
    <property type="match status" value="1"/>
</dbReference>